<protein>
    <submittedName>
        <fullName evidence="1">Uncharacterized protein</fullName>
    </submittedName>
</protein>
<gene>
    <name evidence="1" type="ORF">DSO57_1004452</name>
</gene>
<sequence>MFLQTSLSQLKNASSLKIITRGFLASPCLANEAPATILLKLKSDMKQAMREKQRSKLNVIKAIISDIGYAEKSTQPFSVITEDDQVAPIIYRAIKKRSESIEQYRQGGRDDLVASEKEEVEILQSYLPTPYTEEELLLQIDNAIKATSSTTVKDLGKVLKALTLDPSRAPKSLVAQLVKGRLSAQK</sequence>
<evidence type="ECO:0000313" key="2">
    <source>
        <dbReference type="Proteomes" id="UP001165960"/>
    </source>
</evidence>
<keyword evidence="2" id="KW-1185">Reference proteome</keyword>
<evidence type="ECO:0000313" key="1">
    <source>
        <dbReference type="EMBL" id="KAJ9086391.1"/>
    </source>
</evidence>
<comment type="caution">
    <text evidence="1">The sequence shown here is derived from an EMBL/GenBank/DDBJ whole genome shotgun (WGS) entry which is preliminary data.</text>
</comment>
<accession>A0ACC2UI16</accession>
<reference evidence="1" key="1">
    <citation type="submission" date="2022-04" db="EMBL/GenBank/DDBJ databases">
        <title>Genome of the entomopathogenic fungus Entomophthora muscae.</title>
        <authorList>
            <person name="Elya C."/>
            <person name="Lovett B.R."/>
            <person name="Lee E."/>
            <person name="Macias A.M."/>
            <person name="Hajek A.E."/>
            <person name="De Bivort B.L."/>
            <person name="Kasson M.T."/>
            <person name="De Fine Licht H.H."/>
            <person name="Stajich J.E."/>
        </authorList>
    </citation>
    <scope>NUCLEOTIDE SEQUENCE</scope>
    <source>
        <strain evidence="1">Berkeley</strain>
    </source>
</reference>
<name>A0ACC2UI16_9FUNG</name>
<dbReference type="Proteomes" id="UP001165960">
    <property type="component" value="Unassembled WGS sequence"/>
</dbReference>
<dbReference type="EMBL" id="QTSX02000721">
    <property type="protein sequence ID" value="KAJ9086391.1"/>
    <property type="molecule type" value="Genomic_DNA"/>
</dbReference>
<proteinExistence type="predicted"/>
<organism evidence="1 2">
    <name type="scientific">Entomophthora muscae</name>
    <dbReference type="NCBI Taxonomy" id="34485"/>
    <lineage>
        <taxon>Eukaryota</taxon>
        <taxon>Fungi</taxon>
        <taxon>Fungi incertae sedis</taxon>
        <taxon>Zoopagomycota</taxon>
        <taxon>Entomophthoromycotina</taxon>
        <taxon>Entomophthoromycetes</taxon>
        <taxon>Entomophthorales</taxon>
        <taxon>Entomophthoraceae</taxon>
        <taxon>Entomophthora</taxon>
    </lineage>
</organism>